<dbReference type="AlphaFoldDB" id="F2AV83"/>
<dbReference type="GO" id="GO:0006799">
    <property type="term" value="P:polyphosphate biosynthetic process"/>
    <property type="evidence" value="ECO:0007669"/>
    <property type="project" value="UniProtKB-ARBA"/>
</dbReference>
<dbReference type="Proteomes" id="UP000006222">
    <property type="component" value="Unassembled WGS sequence"/>
</dbReference>
<proteinExistence type="predicted"/>
<dbReference type="InterPro" id="IPR018966">
    <property type="entry name" value="VTC_domain"/>
</dbReference>
<sequence>MFPAINASRKPSLRPRGVATKNLFPVFNHVMNDKRIELKYQLDSSLALEVKQWAREHLAADPHCKSGDTYDVNSLYLDTPQLDLFHQTGSIGRRKYRVRRYGSESNLWLESKSKKKNEVQKTRCVGSEDEVMNTLRELERASRDSESAPAPKASLGDWFRDQAIKKQLQPTTQIHYRRFARMGSELGQNMRLTIDSQLHASPASGWDVASEEAGSDRTQRVKATELEILELKFHRIMPHRFKELLREFPIPVTGFSKYRAAVRCWNLDQPVPVFDSAIEVSPECDWNTETLSYA</sequence>
<evidence type="ECO:0000313" key="3">
    <source>
        <dbReference type="Proteomes" id="UP000006222"/>
    </source>
</evidence>
<evidence type="ECO:0000259" key="1">
    <source>
        <dbReference type="Pfam" id="PF09359"/>
    </source>
</evidence>
<dbReference type="CDD" id="cd07750">
    <property type="entry name" value="PolyPPase_VTC_like"/>
    <property type="match status" value="1"/>
</dbReference>
<dbReference type="Pfam" id="PF09359">
    <property type="entry name" value="VTC"/>
    <property type="match status" value="1"/>
</dbReference>
<reference evidence="2 3" key="1">
    <citation type="journal article" date="2013" name="Mar. Genomics">
        <title>Expression of sulfatases in Rhodopirellula baltica and the diversity of sulfatases in the genus Rhodopirellula.</title>
        <authorList>
            <person name="Wegner C.E."/>
            <person name="Richter-Heitmann T."/>
            <person name="Klindworth A."/>
            <person name="Klockow C."/>
            <person name="Richter M."/>
            <person name="Achstetter T."/>
            <person name="Glockner F.O."/>
            <person name="Harder J."/>
        </authorList>
    </citation>
    <scope>NUCLEOTIDE SEQUENCE [LARGE SCALE GENOMIC DNA]</scope>
    <source>
        <strain evidence="2 3">WH47</strain>
    </source>
</reference>
<dbReference type="PATRIC" id="fig|991778.3.peg.3863"/>
<protein>
    <submittedName>
        <fullName evidence="2">Protein containing VTC domain</fullName>
    </submittedName>
</protein>
<comment type="caution">
    <text evidence="2">The sequence shown here is derived from an EMBL/GenBank/DDBJ whole genome shotgun (WGS) entry which is preliminary data.</text>
</comment>
<accession>F2AV83</accession>
<name>F2AV83_RHOBT</name>
<gene>
    <name evidence="2" type="ORF">RBWH47_01738</name>
</gene>
<dbReference type="Gene3D" id="3.20.100.30">
    <property type="entry name" value="VTC, catalytic tunnel domain"/>
    <property type="match status" value="1"/>
</dbReference>
<feature type="domain" description="VTC" evidence="1">
    <location>
        <begin position="34"/>
        <end position="265"/>
    </location>
</feature>
<organism evidence="2 3">
    <name type="scientific">Rhodopirellula baltica WH47</name>
    <dbReference type="NCBI Taxonomy" id="991778"/>
    <lineage>
        <taxon>Bacteria</taxon>
        <taxon>Pseudomonadati</taxon>
        <taxon>Planctomycetota</taxon>
        <taxon>Planctomycetia</taxon>
        <taxon>Pirellulales</taxon>
        <taxon>Pirellulaceae</taxon>
        <taxon>Rhodopirellula</taxon>
    </lineage>
</organism>
<dbReference type="EMBL" id="AFAR01000185">
    <property type="protein sequence ID" value="EGF26429.1"/>
    <property type="molecule type" value="Genomic_DNA"/>
</dbReference>
<evidence type="ECO:0000313" key="2">
    <source>
        <dbReference type="EMBL" id="EGF26429.1"/>
    </source>
</evidence>
<dbReference type="InterPro" id="IPR042267">
    <property type="entry name" value="VTC_sf"/>
</dbReference>